<gene>
    <name evidence="4" type="ORF">CIB84_012202</name>
</gene>
<keyword evidence="2" id="KW-0677">Repeat</keyword>
<dbReference type="InterPro" id="IPR000409">
    <property type="entry name" value="BEACH_dom"/>
</dbReference>
<organism evidence="4 5">
    <name type="scientific">Bambusicola thoracicus</name>
    <name type="common">Chinese bamboo-partridge</name>
    <name type="synonym">Perdix thoracica</name>
    <dbReference type="NCBI Taxonomy" id="9083"/>
    <lineage>
        <taxon>Eukaryota</taxon>
        <taxon>Metazoa</taxon>
        <taxon>Chordata</taxon>
        <taxon>Craniata</taxon>
        <taxon>Vertebrata</taxon>
        <taxon>Euteleostomi</taxon>
        <taxon>Archelosauria</taxon>
        <taxon>Archosauria</taxon>
        <taxon>Dinosauria</taxon>
        <taxon>Saurischia</taxon>
        <taxon>Theropoda</taxon>
        <taxon>Coelurosauria</taxon>
        <taxon>Aves</taxon>
        <taxon>Neognathae</taxon>
        <taxon>Galloanserae</taxon>
        <taxon>Galliformes</taxon>
        <taxon>Phasianidae</taxon>
        <taxon>Perdicinae</taxon>
        <taxon>Bambusicola</taxon>
    </lineage>
</organism>
<dbReference type="PANTHER" id="PTHR46108:SF3">
    <property type="entry name" value="WD REPEAT- AND FYVE DOMAIN-CONTAINING PROTEIN 4"/>
    <property type="match status" value="1"/>
</dbReference>
<evidence type="ECO:0000313" key="5">
    <source>
        <dbReference type="Proteomes" id="UP000237246"/>
    </source>
</evidence>
<feature type="non-terminal residue" evidence="4">
    <location>
        <position position="143"/>
    </location>
</feature>
<dbReference type="Gene3D" id="1.10.1540.10">
    <property type="entry name" value="BEACH domain"/>
    <property type="match status" value="1"/>
</dbReference>
<dbReference type="Pfam" id="PF02138">
    <property type="entry name" value="Beach"/>
    <property type="match status" value="1"/>
</dbReference>
<name>A0A2P4SIW2_BAMTH</name>
<proteinExistence type="predicted"/>
<evidence type="ECO:0000256" key="2">
    <source>
        <dbReference type="ARBA" id="ARBA00022737"/>
    </source>
</evidence>
<comment type="caution">
    <text evidence="4">The sequence shown here is derived from an EMBL/GenBank/DDBJ whole genome shotgun (WGS) entry which is preliminary data.</text>
</comment>
<dbReference type="EMBL" id="PPHD01044234">
    <property type="protein sequence ID" value="POI24050.1"/>
    <property type="molecule type" value="Genomic_DNA"/>
</dbReference>
<keyword evidence="1" id="KW-0853">WD repeat</keyword>
<reference evidence="4 5" key="1">
    <citation type="submission" date="2018-01" db="EMBL/GenBank/DDBJ databases">
        <title>Comparison of the Chinese Bamboo Partridge and Red Junglefowl genome sequences highlights the importance of demography in genome evolution.</title>
        <authorList>
            <person name="Tiley G.P."/>
            <person name="Kimball R.T."/>
            <person name="Braun E.L."/>
            <person name="Burleigh J.G."/>
        </authorList>
    </citation>
    <scope>NUCLEOTIDE SEQUENCE [LARGE SCALE GENOMIC DNA]</scope>
    <source>
        <strain evidence="4">RTK389</strain>
        <tissue evidence="4">Blood</tissue>
    </source>
</reference>
<dbReference type="OrthoDB" id="26681at2759"/>
<dbReference type="InterPro" id="IPR051944">
    <property type="entry name" value="BEACH_domain_protein"/>
</dbReference>
<evidence type="ECO:0000259" key="3">
    <source>
        <dbReference type="PROSITE" id="PS50197"/>
    </source>
</evidence>
<feature type="domain" description="BEACH" evidence="3">
    <location>
        <begin position="1"/>
        <end position="143"/>
    </location>
</feature>
<evidence type="ECO:0000256" key="1">
    <source>
        <dbReference type="ARBA" id="ARBA00022574"/>
    </source>
</evidence>
<dbReference type="Proteomes" id="UP000237246">
    <property type="component" value="Unassembled WGS sequence"/>
</dbReference>
<keyword evidence="5" id="KW-1185">Reference proteome</keyword>
<sequence length="143" mass="16703">MYLNTLAGRSYNDYMQYPVFPWVLADYHSQTLNLSNPHTFRDLSKPMGAQTMERKEKFIQRYKEVEKSEGDLSAQCHYCTHYSSAIIVASYLGGSFDVADRMFHSVKSTWESASRDNMSDVRELIPEFFYLPEFLTNANHFEL</sequence>
<protein>
    <recommendedName>
        <fullName evidence="3">BEACH domain-containing protein</fullName>
    </recommendedName>
</protein>
<dbReference type="GO" id="GO:0019882">
    <property type="term" value="P:antigen processing and presentation"/>
    <property type="evidence" value="ECO:0007669"/>
    <property type="project" value="TreeGrafter"/>
</dbReference>
<dbReference type="InterPro" id="IPR036372">
    <property type="entry name" value="BEACH_dom_sf"/>
</dbReference>
<accession>A0A2P4SIW2</accession>
<dbReference type="PROSITE" id="PS50197">
    <property type="entry name" value="BEACH"/>
    <property type="match status" value="1"/>
</dbReference>
<dbReference type="PANTHER" id="PTHR46108">
    <property type="entry name" value="BLUE CHEESE"/>
    <property type="match status" value="1"/>
</dbReference>
<dbReference type="SMART" id="SM01026">
    <property type="entry name" value="Beach"/>
    <property type="match status" value="1"/>
</dbReference>
<evidence type="ECO:0000313" key="4">
    <source>
        <dbReference type="EMBL" id="POI24050.1"/>
    </source>
</evidence>
<dbReference type="AlphaFoldDB" id="A0A2P4SIW2"/>
<dbReference type="SUPFAM" id="SSF81837">
    <property type="entry name" value="BEACH domain"/>
    <property type="match status" value="1"/>
</dbReference>